<name>A0A645C9C5_9ZZZZ</name>
<dbReference type="AlphaFoldDB" id="A0A645C9C5"/>
<comment type="caution">
    <text evidence="1">The sequence shown here is derived from an EMBL/GenBank/DDBJ whole genome shotgun (WGS) entry which is preliminary data.</text>
</comment>
<organism evidence="1">
    <name type="scientific">bioreactor metagenome</name>
    <dbReference type="NCBI Taxonomy" id="1076179"/>
    <lineage>
        <taxon>unclassified sequences</taxon>
        <taxon>metagenomes</taxon>
        <taxon>ecological metagenomes</taxon>
    </lineage>
</organism>
<dbReference type="EMBL" id="VSSQ01025440">
    <property type="protein sequence ID" value="MPM73563.1"/>
    <property type="molecule type" value="Genomic_DNA"/>
</dbReference>
<proteinExistence type="predicted"/>
<accession>A0A645C9C5</accession>
<protein>
    <submittedName>
        <fullName evidence="1">Uncharacterized protein</fullName>
    </submittedName>
</protein>
<evidence type="ECO:0000313" key="1">
    <source>
        <dbReference type="EMBL" id="MPM73563.1"/>
    </source>
</evidence>
<gene>
    <name evidence="1" type="ORF">SDC9_120545</name>
</gene>
<sequence>MRRQRWLGLQNISKLKHNKLSGGKQYEKRNKYREGAKSDWPIFPGN</sequence>
<reference evidence="1" key="1">
    <citation type="submission" date="2019-08" db="EMBL/GenBank/DDBJ databases">
        <authorList>
            <person name="Kucharzyk K."/>
            <person name="Murdoch R.W."/>
            <person name="Higgins S."/>
            <person name="Loffler F."/>
        </authorList>
    </citation>
    <scope>NUCLEOTIDE SEQUENCE</scope>
</reference>